<dbReference type="PATRIC" id="fig|1702214.3.peg.1791"/>
<dbReference type="GO" id="GO:0032259">
    <property type="term" value="P:methylation"/>
    <property type="evidence" value="ECO:0007669"/>
    <property type="project" value="UniProtKB-KW"/>
</dbReference>
<sequence>MARNQILNSAKASKKDEFYTSLEDIDRELRHYTHHFQGKTVLCNCDDPRVSNFFAYFAYNFERLGLRRLITTCYKSQTPDLFSQNASEQAVYLIYDGDRNGNHEPDPEEIGIHSLQGDGDFRSPECVELLRQADIVVTNPPFSLFREYVAQLFEHGKRFLIVGHQNAITYKEIFPLIMQNRLWLGYGFKGGAGHFISHYQDVATAGDHREGMIRVSGVTWFTNLETDRRHEEMVLYKHYSPELYPHYDNYDAIEVSKTVDIPCDYPGVMGVPITFLYKYNPDQFEILGCTESEGKGLSNGIYNGKLPDSQPVLGGGRLYKRLFIKCLYARSGSL</sequence>
<keyword evidence="2" id="KW-1185">Reference proteome</keyword>
<name>A0A0Q4B605_9BACT</name>
<keyword evidence="1" id="KW-0808">Transferase</keyword>
<dbReference type="Proteomes" id="UP000054172">
    <property type="component" value="Unassembled WGS sequence"/>
</dbReference>
<dbReference type="PROSITE" id="PS00092">
    <property type="entry name" value="N6_MTASE"/>
    <property type="match status" value="1"/>
</dbReference>
<proteinExistence type="predicted"/>
<dbReference type="GO" id="GO:0003676">
    <property type="term" value="F:nucleic acid binding"/>
    <property type="evidence" value="ECO:0007669"/>
    <property type="project" value="InterPro"/>
</dbReference>
<dbReference type="InterPro" id="IPR025247">
    <property type="entry name" value="EcoRI-like_methylase"/>
</dbReference>
<dbReference type="EMBL" id="LIIK01000053">
    <property type="protein sequence ID" value="KQM08236.1"/>
    <property type="molecule type" value="Genomic_DNA"/>
</dbReference>
<organism evidence="1 2">
    <name type="scientific">Candidatus [Bacteroides] periocalifornicus</name>
    <dbReference type="NCBI Taxonomy" id="1702214"/>
    <lineage>
        <taxon>Bacteria</taxon>
        <taxon>Pseudomonadati</taxon>
        <taxon>Bacteroidota</taxon>
    </lineage>
</organism>
<dbReference type="GO" id="GO:0008168">
    <property type="term" value="F:methyltransferase activity"/>
    <property type="evidence" value="ECO:0007669"/>
    <property type="project" value="UniProtKB-KW"/>
</dbReference>
<dbReference type="Pfam" id="PF13651">
    <property type="entry name" value="EcoRI_methylase"/>
    <property type="match status" value="1"/>
</dbReference>
<keyword evidence="1" id="KW-0489">Methyltransferase</keyword>
<dbReference type="STRING" id="1702214.AL399_08450"/>
<reference evidence="1" key="1">
    <citation type="submission" date="2015-08" db="EMBL/GenBank/DDBJ databases">
        <title>Candidatus Bacteriodes Periocalifornicus.</title>
        <authorList>
            <person name="McLean J.S."/>
            <person name="Kelley S."/>
        </authorList>
    </citation>
    <scope>NUCLEOTIDE SEQUENCE [LARGE SCALE GENOMIC DNA]</scope>
    <source>
        <strain evidence="1">12B</strain>
    </source>
</reference>
<dbReference type="AlphaFoldDB" id="A0A0Q4B605"/>
<dbReference type="InterPro" id="IPR002052">
    <property type="entry name" value="DNA_methylase_N6_adenine_CS"/>
</dbReference>
<gene>
    <name evidence="1" type="ORF">AL399_08450</name>
</gene>
<protein>
    <submittedName>
        <fullName evidence="1">Modification methylase</fullName>
    </submittedName>
</protein>
<evidence type="ECO:0000313" key="1">
    <source>
        <dbReference type="EMBL" id="KQM08236.1"/>
    </source>
</evidence>
<dbReference type="REBASE" id="135116">
    <property type="entry name" value="M.Bpe128ORF8450P"/>
</dbReference>
<accession>A0A0Q4B605</accession>
<comment type="caution">
    <text evidence="1">The sequence shown here is derived from an EMBL/GenBank/DDBJ whole genome shotgun (WGS) entry which is preliminary data.</text>
</comment>
<evidence type="ECO:0000313" key="2">
    <source>
        <dbReference type="Proteomes" id="UP000054172"/>
    </source>
</evidence>